<gene>
    <name evidence="2" type="ORF">F5891DRAFT_613974</name>
</gene>
<sequence>MSSVGGERCTSEASQDAKETCNVVIFGETGAGKSSLINLITGTQRALTSCDAMGCTAETNTYDILIQNETLKVTLFDTVGLDEGSEGTVPDKEAQQVLKKLIQSLQDNVHLLMYCVRGVRARKALYRNYNFIRSQVKERVPIVLVVTCLEDHEPEMEDWWKDNERLISDFGMTFAGHACVTTVTIDDNVAIRLEQRHNQSYLAVCQLIEQCRRKGHRRPLLDAGERQQNTIWRVPPKMATRSSIVLTGESVASNGSPTNVKEIATTYADKQRLTLQRKDTIDDFEVFNTTNRRKVIVVFGQTGAGKSSLVNLMAGKEVAHTSPDTQRCTMQWKEYSIDFDGGLYTVFDTIGLEEPQLGIKEYLESVENAYQLLRKLEEEGGIDLLLFCVCASKVTATLQSNYRLFHEFLCCKKVPIVLVITNLEREQRMENWWERNEGTLDKYQIKVAGHACITAANRLDGRHKDLYEESRVTIRNLVKNYTADGQKQAWMGGHNLFVSFMRKLKGSLIGGSHVRRKDIVPRLTKRCGISTEAAKELANMIKQDIA</sequence>
<dbReference type="InterPro" id="IPR025662">
    <property type="entry name" value="Sigma_54_int_dom_ATP-bd_1"/>
</dbReference>
<feature type="domain" description="G" evidence="1">
    <location>
        <begin position="296"/>
        <end position="421"/>
    </location>
</feature>
<protein>
    <submittedName>
        <fullName evidence="2">P-loop containing nucleoside triphosphate hydrolase protein</fullName>
    </submittedName>
</protein>
<dbReference type="PROSITE" id="PS00675">
    <property type="entry name" value="SIGMA54_INTERACT_1"/>
    <property type="match status" value="1"/>
</dbReference>
<accession>A0AAD4DXQ4</accession>
<dbReference type="InterPro" id="IPR006073">
    <property type="entry name" value="GTP-bd"/>
</dbReference>
<feature type="domain" description="G" evidence="1">
    <location>
        <begin position="22"/>
        <end position="146"/>
    </location>
</feature>
<dbReference type="PANTHER" id="PTHR42714:SF6">
    <property type="entry name" value="TRANSLATION INITIATION FACTOR IF-2"/>
    <property type="match status" value="1"/>
</dbReference>
<dbReference type="RefSeq" id="XP_041221622.1">
    <property type="nucleotide sequence ID" value="XM_041372468.1"/>
</dbReference>
<dbReference type="PANTHER" id="PTHR42714">
    <property type="entry name" value="TRNA MODIFICATION GTPASE GTPBP3"/>
    <property type="match status" value="1"/>
</dbReference>
<dbReference type="Gene3D" id="3.40.50.300">
    <property type="entry name" value="P-loop containing nucleotide triphosphate hydrolases"/>
    <property type="match status" value="2"/>
</dbReference>
<evidence type="ECO:0000313" key="2">
    <source>
        <dbReference type="EMBL" id="KAG1896046.1"/>
    </source>
</evidence>
<dbReference type="SUPFAM" id="SSF52540">
    <property type="entry name" value="P-loop containing nucleoside triphosphate hydrolases"/>
    <property type="match status" value="2"/>
</dbReference>
<name>A0AAD4DXQ4_9AGAM</name>
<evidence type="ECO:0000313" key="3">
    <source>
        <dbReference type="Proteomes" id="UP001195769"/>
    </source>
</evidence>
<dbReference type="GeneID" id="64666766"/>
<dbReference type="GO" id="GO:0002098">
    <property type="term" value="P:tRNA wobble uridine modification"/>
    <property type="evidence" value="ECO:0007669"/>
    <property type="project" value="TreeGrafter"/>
</dbReference>
<evidence type="ECO:0000259" key="1">
    <source>
        <dbReference type="Pfam" id="PF01926"/>
    </source>
</evidence>
<dbReference type="GO" id="GO:0005737">
    <property type="term" value="C:cytoplasm"/>
    <property type="evidence" value="ECO:0007669"/>
    <property type="project" value="TreeGrafter"/>
</dbReference>
<comment type="caution">
    <text evidence="2">The sequence shown here is derived from an EMBL/GenBank/DDBJ whole genome shotgun (WGS) entry which is preliminary data.</text>
</comment>
<dbReference type="EMBL" id="JABBWK010000059">
    <property type="protein sequence ID" value="KAG1896046.1"/>
    <property type="molecule type" value="Genomic_DNA"/>
</dbReference>
<dbReference type="Proteomes" id="UP001195769">
    <property type="component" value="Unassembled WGS sequence"/>
</dbReference>
<keyword evidence="3" id="KW-1185">Reference proteome</keyword>
<dbReference type="InterPro" id="IPR027417">
    <property type="entry name" value="P-loop_NTPase"/>
</dbReference>
<organism evidence="2 3">
    <name type="scientific">Suillus fuscotomentosus</name>
    <dbReference type="NCBI Taxonomy" id="1912939"/>
    <lineage>
        <taxon>Eukaryota</taxon>
        <taxon>Fungi</taxon>
        <taxon>Dikarya</taxon>
        <taxon>Basidiomycota</taxon>
        <taxon>Agaricomycotina</taxon>
        <taxon>Agaricomycetes</taxon>
        <taxon>Agaricomycetidae</taxon>
        <taxon>Boletales</taxon>
        <taxon>Suillineae</taxon>
        <taxon>Suillaceae</taxon>
        <taxon>Suillus</taxon>
    </lineage>
</organism>
<dbReference type="GO" id="GO:0005525">
    <property type="term" value="F:GTP binding"/>
    <property type="evidence" value="ECO:0007669"/>
    <property type="project" value="InterPro"/>
</dbReference>
<reference evidence="2" key="1">
    <citation type="journal article" date="2020" name="New Phytol.">
        <title>Comparative genomics reveals dynamic genome evolution in host specialist ectomycorrhizal fungi.</title>
        <authorList>
            <person name="Lofgren L.A."/>
            <person name="Nguyen N.H."/>
            <person name="Vilgalys R."/>
            <person name="Ruytinx J."/>
            <person name="Liao H.L."/>
            <person name="Branco S."/>
            <person name="Kuo A."/>
            <person name="LaButti K."/>
            <person name="Lipzen A."/>
            <person name="Andreopoulos W."/>
            <person name="Pangilinan J."/>
            <person name="Riley R."/>
            <person name="Hundley H."/>
            <person name="Na H."/>
            <person name="Barry K."/>
            <person name="Grigoriev I.V."/>
            <person name="Stajich J.E."/>
            <person name="Kennedy P.G."/>
        </authorList>
    </citation>
    <scope>NUCLEOTIDE SEQUENCE</scope>
    <source>
        <strain evidence="2">FC203</strain>
    </source>
</reference>
<dbReference type="AlphaFoldDB" id="A0AAD4DXQ4"/>
<dbReference type="GO" id="GO:0016787">
    <property type="term" value="F:hydrolase activity"/>
    <property type="evidence" value="ECO:0007669"/>
    <property type="project" value="UniProtKB-KW"/>
</dbReference>
<dbReference type="Pfam" id="PF01926">
    <property type="entry name" value="MMR_HSR1"/>
    <property type="match status" value="2"/>
</dbReference>
<dbReference type="CDD" id="cd00882">
    <property type="entry name" value="Ras_like_GTPase"/>
    <property type="match status" value="2"/>
</dbReference>
<dbReference type="GO" id="GO:0030488">
    <property type="term" value="P:tRNA methylation"/>
    <property type="evidence" value="ECO:0007669"/>
    <property type="project" value="TreeGrafter"/>
</dbReference>
<keyword evidence="2" id="KW-0378">Hydrolase</keyword>
<proteinExistence type="predicted"/>